<dbReference type="InterPro" id="IPR009542">
    <property type="entry name" value="Spc1/SPCS1"/>
</dbReference>
<dbReference type="AlphaFoldDB" id="A0A9N9BT34"/>
<name>A0A9N9BT34_9GLOM</name>
<dbReference type="OrthoDB" id="263893at2759"/>
<keyword evidence="5" id="KW-0256">Endoplasmic reticulum</keyword>
<feature type="transmembrane region" description="Helical" evidence="9">
    <location>
        <begin position="44"/>
        <end position="64"/>
    </location>
</feature>
<gene>
    <name evidence="10" type="ORF">ALEPTO_LOCUS7217</name>
</gene>
<dbReference type="PANTHER" id="PTHR13202:SF0">
    <property type="entry name" value="SIGNAL PEPTIDASE COMPLEX SUBUNIT 1"/>
    <property type="match status" value="1"/>
</dbReference>
<evidence type="ECO:0000256" key="9">
    <source>
        <dbReference type="SAM" id="Phobius"/>
    </source>
</evidence>
<comment type="function">
    <text evidence="8">Component of the signal peptidase complex (SPC) which catalyzes the cleavage of N-terminal signal sequences from nascent proteins as they are translocated into the lumen of the endoplasmic reticulum. Dispensable for SPC enzymatic activity.</text>
</comment>
<evidence type="ECO:0000313" key="10">
    <source>
        <dbReference type="EMBL" id="CAG8580113.1"/>
    </source>
</evidence>
<keyword evidence="11" id="KW-1185">Reference proteome</keyword>
<evidence type="ECO:0000256" key="6">
    <source>
        <dbReference type="ARBA" id="ARBA00022989"/>
    </source>
</evidence>
<sequence>MADWFEWAIDFEGQKRAEYLYQSIIVTFAIFGFLIGFQLQSLLLTFQIFAGGVALAALFVLPPWPFYNSHPIRWLEEKQTNPEITNEKST</sequence>
<evidence type="ECO:0000313" key="11">
    <source>
        <dbReference type="Proteomes" id="UP000789508"/>
    </source>
</evidence>
<reference evidence="10" key="1">
    <citation type="submission" date="2021-06" db="EMBL/GenBank/DDBJ databases">
        <authorList>
            <person name="Kallberg Y."/>
            <person name="Tangrot J."/>
            <person name="Rosling A."/>
        </authorList>
    </citation>
    <scope>NUCLEOTIDE SEQUENCE</scope>
    <source>
        <strain evidence="10">FL130A</strain>
    </source>
</reference>
<dbReference type="GO" id="GO:0006465">
    <property type="term" value="P:signal peptide processing"/>
    <property type="evidence" value="ECO:0007669"/>
    <property type="project" value="InterPro"/>
</dbReference>
<comment type="subcellular location">
    <subcellularLocation>
        <location evidence="1">Endoplasmic reticulum membrane</location>
        <topology evidence="1">Multi-pass membrane protein</topology>
    </subcellularLocation>
</comment>
<evidence type="ECO:0000256" key="4">
    <source>
        <dbReference type="ARBA" id="ARBA00022692"/>
    </source>
</evidence>
<keyword evidence="6 9" id="KW-1133">Transmembrane helix</keyword>
<proteinExistence type="inferred from homology"/>
<organism evidence="10 11">
    <name type="scientific">Ambispora leptoticha</name>
    <dbReference type="NCBI Taxonomy" id="144679"/>
    <lineage>
        <taxon>Eukaryota</taxon>
        <taxon>Fungi</taxon>
        <taxon>Fungi incertae sedis</taxon>
        <taxon>Mucoromycota</taxon>
        <taxon>Glomeromycotina</taxon>
        <taxon>Glomeromycetes</taxon>
        <taxon>Archaeosporales</taxon>
        <taxon>Ambisporaceae</taxon>
        <taxon>Ambispora</taxon>
    </lineage>
</organism>
<evidence type="ECO:0000256" key="2">
    <source>
        <dbReference type="ARBA" id="ARBA00005245"/>
    </source>
</evidence>
<comment type="caution">
    <text evidence="10">The sequence shown here is derived from an EMBL/GenBank/DDBJ whole genome shotgun (WGS) entry which is preliminary data.</text>
</comment>
<feature type="transmembrane region" description="Helical" evidence="9">
    <location>
        <begin position="20"/>
        <end position="37"/>
    </location>
</feature>
<dbReference type="Pfam" id="PF06645">
    <property type="entry name" value="SPC12"/>
    <property type="match status" value="1"/>
</dbReference>
<evidence type="ECO:0000256" key="7">
    <source>
        <dbReference type="ARBA" id="ARBA00023136"/>
    </source>
</evidence>
<evidence type="ECO:0000256" key="8">
    <source>
        <dbReference type="ARBA" id="ARBA00045204"/>
    </source>
</evidence>
<accession>A0A9N9BT34</accession>
<dbReference type="GO" id="GO:0005787">
    <property type="term" value="C:signal peptidase complex"/>
    <property type="evidence" value="ECO:0007669"/>
    <property type="project" value="InterPro"/>
</dbReference>
<dbReference type="EMBL" id="CAJVPS010002978">
    <property type="protein sequence ID" value="CAG8580113.1"/>
    <property type="molecule type" value="Genomic_DNA"/>
</dbReference>
<dbReference type="Proteomes" id="UP000789508">
    <property type="component" value="Unassembled WGS sequence"/>
</dbReference>
<evidence type="ECO:0000256" key="3">
    <source>
        <dbReference type="ARBA" id="ARBA00017059"/>
    </source>
</evidence>
<dbReference type="PANTHER" id="PTHR13202">
    <property type="entry name" value="MICROSOMAL SIGNAL PEPTIDASE 12 KDA SUBUNIT"/>
    <property type="match status" value="1"/>
</dbReference>
<keyword evidence="7 9" id="KW-0472">Membrane</keyword>
<evidence type="ECO:0000256" key="5">
    <source>
        <dbReference type="ARBA" id="ARBA00022824"/>
    </source>
</evidence>
<comment type="similarity">
    <text evidence="2">Belongs to the SPCS1 family.</text>
</comment>
<protein>
    <recommendedName>
        <fullName evidence="3">Signal peptidase complex subunit 1</fullName>
    </recommendedName>
</protein>
<dbReference type="GO" id="GO:0045047">
    <property type="term" value="P:protein targeting to ER"/>
    <property type="evidence" value="ECO:0007669"/>
    <property type="project" value="TreeGrafter"/>
</dbReference>
<evidence type="ECO:0000256" key="1">
    <source>
        <dbReference type="ARBA" id="ARBA00004477"/>
    </source>
</evidence>
<keyword evidence="4 9" id="KW-0812">Transmembrane</keyword>